<reference evidence="8 9" key="1">
    <citation type="submission" date="2019-02" db="EMBL/GenBank/DDBJ databases">
        <title>Aquabacterium sp. strain KMB7.</title>
        <authorList>
            <person name="Chen W.-M."/>
        </authorList>
    </citation>
    <scope>NUCLEOTIDE SEQUENCE [LARGE SCALE GENOMIC DNA]</scope>
    <source>
        <strain evidence="8 9">KMB7</strain>
    </source>
</reference>
<dbReference type="AlphaFoldDB" id="A0A4V2JFM2"/>
<sequence>MNRTVLSWLLPLAVLVGLASHDLPAHRDTVELLLVMAVIAAGTPAAYVAVMQALRTHKESRQRAVRRAFDRMLQADEKARRDAHLLLQREPSGLPHRLQAMQGGGLGHWDLDVDRHCLTVHSPFQQAPLLLQGTGQQPASLWLQVLHPDESAALTRTLTAVIQGDLTRMEFEHRLPLPQGGWGWVLSRSTLIDWDESGRVRRVVGAFLDVTDQRRLRLNLEREKALFDAGDVLLFKYALTGDRQILAMSGNAARILRQKSPSWSGVGLTTDAMAHPEDLPRLREQVRATIERQEHEFQMSVRMKTGDGMWRWFSLHGVIARQDDRPVLHGYMLDIHEQLQMLTVQEQENLHLEWLVERLEKARGTALTLQRVTDLLNSARNETEAAVIVQQAAEALLPGWHGALSIGRDGRLYVLGRWGCPPAMLEPFHLRDCWSLRRNKSHTYQCGGCDALCLHLTVDEDPIPASICVPLSTTGDAIGAIHLFAPHEMLPQELREAEELAGRLAEGVKSALASLRLRDEMAEPSA</sequence>
<keyword evidence="6" id="KW-0472">Membrane</keyword>
<keyword evidence="4" id="KW-0808">Transferase</keyword>
<dbReference type="EC" id="2.7.13.3" evidence="2"/>
<keyword evidence="5" id="KW-0418">Kinase</keyword>
<keyword evidence="9" id="KW-1185">Reference proteome</keyword>
<dbReference type="Gene3D" id="3.30.450.20">
    <property type="entry name" value="PAS domain"/>
    <property type="match status" value="2"/>
</dbReference>
<feature type="transmembrane region" description="Helical" evidence="6">
    <location>
        <begin position="29"/>
        <end position="54"/>
    </location>
</feature>
<evidence type="ECO:0000256" key="1">
    <source>
        <dbReference type="ARBA" id="ARBA00000085"/>
    </source>
</evidence>
<dbReference type="PANTHER" id="PTHR43304">
    <property type="entry name" value="PHYTOCHROME-LIKE PROTEIN CPH1"/>
    <property type="match status" value="1"/>
</dbReference>
<gene>
    <name evidence="8" type="ORF">EYS42_12980</name>
</gene>
<evidence type="ECO:0000313" key="9">
    <source>
        <dbReference type="Proteomes" id="UP000292120"/>
    </source>
</evidence>
<dbReference type="GO" id="GO:0004673">
    <property type="term" value="F:protein histidine kinase activity"/>
    <property type="evidence" value="ECO:0007669"/>
    <property type="project" value="UniProtKB-EC"/>
</dbReference>
<dbReference type="OrthoDB" id="9813903at2"/>
<keyword evidence="3" id="KW-0597">Phosphoprotein</keyword>
<accession>A0A4V2JFM2</accession>
<dbReference type="SUPFAM" id="SSF55785">
    <property type="entry name" value="PYP-like sensor domain (PAS domain)"/>
    <property type="match status" value="2"/>
</dbReference>
<evidence type="ECO:0000256" key="6">
    <source>
        <dbReference type="SAM" id="Phobius"/>
    </source>
</evidence>
<dbReference type="InterPro" id="IPR001610">
    <property type="entry name" value="PAC"/>
</dbReference>
<dbReference type="PROSITE" id="PS50113">
    <property type="entry name" value="PAC"/>
    <property type="match status" value="1"/>
</dbReference>
<dbReference type="EMBL" id="SIXI01000005">
    <property type="protein sequence ID" value="TBO29318.1"/>
    <property type="molecule type" value="Genomic_DNA"/>
</dbReference>
<comment type="caution">
    <text evidence="8">The sequence shown here is derived from an EMBL/GenBank/DDBJ whole genome shotgun (WGS) entry which is preliminary data.</text>
</comment>
<keyword evidence="6" id="KW-1133">Transmembrane helix</keyword>
<protein>
    <recommendedName>
        <fullName evidence="2">histidine kinase</fullName>
        <ecNumber evidence="2">2.7.13.3</ecNumber>
    </recommendedName>
</protein>
<comment type="catalytic activity">
    <reaction evidence="1">
        <text>ATP + protein L-histidine = ADP + protein N-phospho-L-histidine.</text>
        <dbReference type="EC" id="2.7.13.3"/>
    </reaction>
</comment>
<evidence type="ECO:0000313" key="8">
    <source>
        <dbReference type="EMBL" id="TBO29318.1"/>
    </source>
</evidence>
<organism evidence="8 9">
    <name type="scientific">Aquabacterium lacunae</name>
    <dbReference type="NCBI Taxonomy" id="2528630"/>
    <lineage>
        <taxon>Bacteria</taxon>
        <taxon>Pseudomonadati</taxon>
        <taxon>Pseudomonadota</taxon>
        <taxon>Betaproteobacteria</taxon>
        <taxon>Burkholderiales</taxon>
        <taxon>Aquabacterium</taxon>
    </lineage>
</organism>
<dbReference type="Pfam" id="PF08447">
    <property type="entry name" value="PAS_3"/>
    <property type="match status" value="2"/>
</dbReference>
<evidence type="ECO:0000259" key="7">
    <source>
        <dbReference type="PROSITE" id="PS50113"/>
    </source>
</evidence>
<dbReference type="CDD" id="cd00130">
    <property type="entry name" value="PAS"/>
    <property type="match status" value="1"/>
</dbReference>
<dbReference type="PANTHER" id="PTHR43304:SF1">
    <property type="entry name" value="PAC DOMAIN-CONTAINING PROTEIN"/>
    <property type="match status" value="1"/>
</dbReference>
<keyword evidence="6" id="KW-0812">Transmembrane</keyword>
<name>A0A4V2JFM2_9BURK</name>
<dbReference type="InterPro" id="IPR052162">
    <property type="entry name" value="Sensor_kinase/Photoreceptor"/>
</dbReference>
<dbReference type="InterPro" id="IPR013655">
    <property type="entry name" value="PAS_fold_3"/>
</dbReference>
<dbReference type="InterPro" id="IPR000700">
    <property type="entry name" value="PAS-assoc_C"/>
</dbReference>
<dbReference type="RefSeq" id="WP_130968613.1">
    <property type="nucleotide sequence ID" value="NZ_SIXI01000005.1"/>
</dbReference>
<dbReference type="NCBIfam" id="TIGR00229">
    <property type="entry name" value="sensory_box"/>
    <property type="match status" value="1"/>
</dbReference>
<dbReference type="InterPro" id="IPR035965">
    <property type="entry name" value="PAS-like_dom_sf"/>
</dbReference>
<dbReference type="SMART" id="SM00086">
    <property type="entry name" value="PAC"/>
    <property type="match status" value="2"/>
</dbReference>
<proteinExistence type="predicted"/>
<feature type="domain" description="PAC" evidence="7">
    <location>
        <begin position="169"/>
        <end position="222"/>
    </location>
</feature>
<evidence type="ECO:0000256" key="2">
    <source>
        <dbReference type="ARBA" id="ARBA00012438"/>
    </source>
</evidence>
<evidence type="ECO:0000256" key="4">
    <source>
        <dbReference type="ARBA" id="ARBA00022679"/>
    </source>
</evidence>
<dbReference type="InterPro" id="IPR000014">
    <property type="entry name" value="PAS"/>
</dbReference>
<dbReference type="Proteomes" id="UP000292120">
    <property type="component" value="Unassembled WGS sequence"/>
</dbReference>
<evidence type="ECO:0000256" key="3">
    <source>
        <dbReference type="ARBA" id="ARBA00022553"/>
    </source>
</evidence>
<evidence type="ECO:0000256" key="5">
    <source>
        <dbReference type="ARBA" id="ARBA00022777"/>
    </source>
</evidence>